<name>A0A4S8RFY6_9FLAO</name>
<dbReference type="GO" id="GO:0032049">
    <property type="term" value="P:cardiolipin biosynthetic process"/>
    <property type="evidence" value="ECO:0007669"/>
    <property type="project" value="UniProtKB-ARBA"/>
</dbReference>
<evidence type="ECO:0000313" key="3">
    <source>
        <dbReference type="EMBL" id="THV56800.1"/>
    </source>
</evidence>
<dbReference type="AlphaFoldDB" id="A0A4S8RFY6"/>
<organism evidence="3 4">
    <name type="scientific">Flagellimonas alvinocaridis</name>
    <dbReference type="NCBI Taxonomy" id="2530200"/>
    <lineage>
        <taxon>Bacteria</taxon>
        <taxon>Pseudomonadati</taxon>
        <taxon>Bacteroidota</taxon>
        <taxon>Flavobacteriia</taxon>
        <taxon>Flavobacteriales</taxon>
        <taxon>Flavobacteriaceae</taxon>
        <taxon>Flagellimonas</taxon>
    </lineage>
</organism>
<dbReference type="InterPro" id="IPR025202">
    <property type="entry name" value="PLD-like_dom"/>
</dbReference>
<evidence type="ECO:0000259" key="2">
    <source>
        <dbReference type="PROSITE" id="PS50035"/>
    </source>
</evidence>
<dbReference type="PROSITE" id="PS50035">
    <property type="entry name" value="PLD"/>
    <property type="match status" value="1"/>
</dbReference>
<dbReference type="PANTHER" id="PTHR21248">
    <property type="entry name" value="CARDIOLIPIN SYNTHASE"/>
    <property type="match status" value="1"/>
</dbReference>
<reference evidence="3 4" key="1">
    <citation type="submission" date="2019-03" db="EMBL/GenBank/DDBJ databases">
        <title>Muricauda SCR12 sp.nov, a marine bacterium isolated from Pacific Ocean:the Okinawa trough.</title>
        <authorList>
            <person name="Liu L."/>
        </authorList>
    </citation>
    <scope>NUCLEOTIDE SEQUENCE [LARGE SCALE GENOMIC DNA]</scope>
    <source>
        <strain evidence="3 4">SCR12</strain>
    </source>
</reference>
<dbReference type="Pfam" id="PF13091">
    <property type="entry name" value="PLDc_2"/>
    <property type="match status" value="1"/>
</dbReference>
<dbReference type="Gene3D" id="3.30.870.10">
    <property type="entry name" value="Endonuclease Chain A"/>
    <property type="match status" value="1"/>
</dbReference>
<dbReference type="GO" id="GO:0030572">
    <property type="term" value="F:phosphatidyltransferase activity"/>
    <property type="evidence" value="ECO:0007669"/>
    <property type="project" value="UniProtKB-ARBA"/>
</dbReference>
<dbReference type="CDD" id="cd00138">
    <property type="entry name" value="PLDc_SF"/>
    <property type="match status" value="1"/>
</dbReference>
<proteinExistence type="predicted"/>
<feature type="domain" description="PLD phosphodiesterase" evidence="2">
    <location>
        <begin position="176"/>
        <end position="203"/>
    </location>
</feature>
<dbReference type="RefSeq" id="WP_136567679.1">
    <property type="nucleotide sequence ID" value="NZ_SNTZ01000023.1"/>
</dbReference>
<dbReference type="Proteomes" id="UP000310406">
    <property type="component" value="Unassembled WGS sequence"/>
</dbReference>
<feature type="transmembrane region" description="Helical" evidence="1">
    <location>
        <begin position="97"/>
        <end position="120"/>
    </location>
</feature>
<gene>
    <name evidence="3" type="ORF">EZV76_16730</name>
</gene>
<dbReference type="Pfam" id="PF00614">
    <property type="entry name" value="PLDc"/>
    <property type="match status" value="1"/>
</dbReference>
<accession>A0A4S8RFY6</accession>
<keyword evidence="1" id="KW-0812">Transmembrane</keyword>
<keyword evidence="1" id="KW-0472">Membrane</keyword>
<dbReference type="PANTHER" id="PTHR21248:SF22">
    <property type="entry name" value="PHOSPHOLIPASE D"/>
    <property type="match status" value="1"/>
</dbReference>
<keyword evidence="1" id="KW-1133">Transmembrane helix</keyword>
<evidence type="ECO:0000313" key="4">
    <source>
        <dbReference type="Proteomes" id="UP000310406"/>
    </source>
</evidence>
<feature type="transmembrane region" description="Helical" evidence="1">
    <location>
        <begin position="126"/>
        <end position="144"/>
    </location>
</feature>
<sequence>MWFNQAKCDIYMGTGAGSKLLHEISNAQHSVRISSPYLSPKLVQELIWLHQRGVKVSLITSDTLDGGDRRQERSLKPLVIQHRHENESASKLRHRLFLWKTICFYAAILVLAFSIVGVFLFQNVTLVLGLWISSLLLWLVSRGLNAKYRKLRVYSYSYSPLFPFKVYIAPDTRRINDMFIHGKIYIIDGHTAYLGSLNWISRVN</sequence>
<dbReference type="OrthoDB" id="750814at2"/>
<dbReference type="EMBL" id="SNTZ01000023">
    <property type="protein sequence ID" value="THV56800.1"/>
    <property type="molecule type" value="Genomic_DNA"/>
</dbReference>
<dbReference type="InterPro" id="IPR001736">
    <property type="entry name" value="PLipase_D/transphosphatidylase"/>
</dbReference>
<comment type="caution">
    <text evidence="3">The sequence shown here is derived from an EMBL/GenBank/DDBJ whole genome shotgun (WGS) entry which is preliminary data.</text>
</comment>
<keyword evidence="4" id="KW-1185">Reference proteome</keyword>
<protein>
    <recommendedName>
        <fullName evidence="2">PLD phosphodiesterase domain-containing protein</fullName>
    </recommendedName>
</protein>
<evidence type="ECO:0000256" key="1">
    <source>
        <dbReference type="SAM" id="Phobius"/>
    </source>
</evidence>
<dbReference type="SUPFAM" id="SSF56024">
    <property type="entry name" value="Phospholipase D/nuclease"/>
    <property type="match status" value="1"/>
</dbReference>